<dbReference type="Proteomes" id="UP000077266">
    <property type="component" value="Unassembled WGS sequence"/>
</dbReference>
<name>A0A165E354_EXIGL</name>
<keyword evidence="1" id="KW-1133">Transmembrane helix</keyword>
<keyword evidence="4" id="KW-1185">Reference proteome</keyword>
<keyword evidence="1" id="KW-0472">Membrane</keyword>
<gene>
    <name evidence="3" type="ORF">EXIGLDRAFT_698796</name>
</gene>
<proteinExistence type="predicted"/>
<keyword evidence="2" id="KW-0732">Signal</keyword>
<sequence>MNVFLFLVLGAWSCAFAANASHAYGHYQLGLAPFPLSHSDSFFDPVVVQTAGIVALLLSKRVDMWSVRIVLSSRSDLWIRIGMSNRSNKVHLHRDDGLLSKLSPVTGVVSNKPQHYTRYDNCDSDVFSHRDCTNIATPGRSISDANIYTDLRTTDCDSGHISKHHPERRSADRVYAC</sequence>
<dbReference type="AlphaFoldDB" id="A0A165E354"/>
<reference evidence="3 4" key="1">
    <citation type="journal article" date="2016" name="Mol. Biol. Evol.">
        <title>Comparative Genomics of Early-Diverging Mushroom-Forming Fungi Provides Insights into the Origins of Lignocellulose Decay Capabilities.</title>
        <authorList>
            <person name="Nagy L.G."/>
            <person name="Riley R."/>
            <person name="Tritt A."/>
            <person name="Adam C."/>
            <person name="Daum C."/>
            <person name="Floudas D."/>
            <person name="Sun H."/>
            <person name="Yadav J.S."/>
            <person name="Pangilinan J."/>
            <person name="Larsson K.H."/>
            <person name="Matsuura K."/>
            <person name="Barry K."/>
            <person name="Labutti K."/>
            <person name="Kuo R."/>
            <person name="Ohm R.A."/>
            <person name="Bhattacharya S.S."/>
            <person name="Shirouzu T."/>
            <person name="Yoshinaga Y."/>
            <person name="Martin F.M."/>
            <person name="Grigoriev I.V."/>
            <person name="Hibbett D.S."/>
        </authorList>
    </citation>
    <scope>NUCLEOTIDE SEQUENCE [LARGE SCALE GENOMIC DNA]</scope>
    <source>
        <strain evidence="3 4">HHB12029</strain>
    </source>
</reference>
<keyword evidence="1" id="KW-0812">Transmembrane</keyword>
<evidence type="ECO:0000256" key="2">
    <source>
        <dbReference type="SAM" id="SignalP"/>
    </source>
</evidence>
<protein>
    <submittedName>
        <fullName evidence="3">Uncharacterized protein</fullName>
    </submittedName>
</protein>
<feature type="transmembrane region" description="Helical" evidence="1">
    <location>
        <begin position="41"/>
        <end position="58"/>
    </location>
</feature>
<evidence type="ECO:0000313" key="4">
    <source>
        <dbReference type="Proteomes" id="UP000077266"/>
    </source>
</evidence>
<feature type="chain" id="PRO_5007856960" evidence="2">
    <location>
        <begin position="18"/>
        <end position="177"/>
    </location>
</feature>
<accession>A0A165E354</accession>
<dbReference type="EMBL" id="KV426170">
    <property type="protein sequence ID" value="KZV85970.1"/>
    <property type="molecule type" value="Genomic_DNA"/>
</dbReference>
<feature type="signal peptide" evidence="2">
    <location>
        <begin position="1"/>
        <end position="17"/>
    </location>
</feature>
<evidence type="ECO:0000256" key="1">
    <source>
        <dbReference type="SAM" id="Phobius"/>
    </source>
</evidence>
<organism evidence="3 4">
    <name type="scientific">Exidia glandulosa HHB12029</name>
    <dbReference type="NCBI Taxonomy" id="1314781"/>
    <lineage>
        <taxon>Eukaryota</taxon>
        <taxon>Fungi</taxon>
        <taxon>Dikarya</taxon>
        <taxon>Basidiomycota</taxon>
        <taxon>Agaricomycotina</taxon>
        <taxon>Agaricomycetes</taxon>
        <taxon>Auriculariales</taxon>
        <taxon>Exidiaceae</taxon>
        <taxon>Exidia</taxon>
    </lineage>
</organism>
<evidence type="ECO:0000313" key="3">
    <source>
        <dbReference type="EMBL" id="KZV85970.1"/>
    </source>
</evidence>
<dbReference type="InParanoid" id="A0A165E354"/>